<feature type="region of interest" description="Disordered" evidence="1">
    <location>
        <begin position="197"/>
        <end position="216"/>
    </location>
</feature>
<feature type="transmembrane region" description="Helical" evidence="2">
    <location>
        <begin position="168"/>
        <end position="187"/>
    </location>
</feature>
<keyword evidence="2" id="KW-0812">Transmembrane</keyword>
<keyword evidence="2" id="KW-1133">Transmembrane helix</keyword>
<feature type="transmembrane region" description="Helical" evidence="2">
    <location>
        <begin position="65"/>
        <end position="88"/>
    </location>
</feature>
<comment type="caution">
    <text evidence="3">The sequence shown here is derived from an EMBL/GenBank/DDBJ whole genome shotgun (WGS) entry which is preliminary data.</text>
</comment>
<keyword evidence="2" id="KW-0472">Membrane</keyword>
<feature type="transmembrane region" description="Helical" evidence="2">
    <location>
        <begin position="100"/>
        <end position="119"/>
    </location>
</feature>
<accession>A0ABX1MX98</accession>
<dbReference type="Proteomes" id="UP000601990">
    <property type="component" value="Unassembled WGS sequence"/>
</dbReference>
<keyword evidence="4" id="KW-1185">Reference proteome</keyword>
<reference evidence="3" key="1">
    <citation type="submission" date="2019-12" db="EMBL/GenBank/DDBJ databases">
        <title>Comparative genomics gives insights into the taxonomy of the Azoarcus-Aromatoleum group and reveals separate origins of nif in the plant-associated Azoarcus and non-plant-associated Aromatoleum sub-groups.</title>
        <authorList>
            <person name="Lafos M."/>
            <person name="Maluk M."/>
            <person name="Batista M."/>
            <person name="Junghare M."/>
            <person name="Carmona M."/>
            <person name="Faoro H."/>
            <person name="Cruz L.M."/>
            <person name="Battistoni F."/>
            <person name="De Souza E."/>
            <person name="Pedrosa F."/>
            <person name="Chen W.-M."/>
            <person name="Poole P.S."/>
            <person name="Dixon R.A."/>
            <person name="James E.K."/>
        </authorList>
    </citation>
    <scope>NUCLEOTIDE SEQUENCE</scope>
    <source>
        <strain evidence="3">U120</strain>
    </source>
</reference>
<evidence type="ECO:0000256" key="1">
    <source>
        <dbReference type="SAM" id="MobiDB-lite"/>
    </source>
</evidence>
<feature type="transmembrane region" description="Helical" evidence="2">
    <location>
        <begin position="131"/>
        <end position="148"/>
    </location>
</feature>
<evidence type="ECO:0008006" key="5">
    <source>
        <dbReference type="Google" id="ProtNLM"/>
    </source>
</evidence>
<organism evidence="3 4">
    <name type="scientific">Aromatoleum buckelii</name>
    <dbReference type="NCBI Taxonomy" id="200254"/>
    <lineage>
        <taxon>Bacteria</taxon>
        <taxon>Pseudomonadati</taxon>
        <taxon>Pseudomonadota</taxon>
        <taxon>Betaproteobacteria</taxon>
        <taxon>Rhodocyclales</taxon>
        <taxon>Rhodocyclaceae</taxon>
        <taxon>Aromatoleum</taxon>
    </lineage>
</organism>
<proteinExistence type="predicted"/>
<dbReference type="EMBL" id="WTVH01000001">
    <property type="protein sequence ID" value="NMF91911.1"/>
    <property type="molecule type" value="Genomic_DNA"/>
</dbReference>
<sequence length="216" mass="23005">MIAALARPQVGFRVLGALYLLLAAPPLRTSLEATMSGHMLVQIPLLAAIGFVACRLLPVARQERLLDAGGGAVPYVVLVVFASTWWMLPRALDDALASPLVEAAKFISLPLLVGLPLALAWRRLGPIGRGFVWTNFISMLAVLGWLYIAAPVRVCNSYLVDQQESAGWLMVKLALLLFAGWLASLFVGGGGNPALSTAEQVAPPPAPSRDCGPERN</sequence>
<name>A0ABX1MX98_9RHOO</name>
<evidence type="ECO:0000313" key="3">
    <source>
        <dbReference type="EMBL" id="NMF91911.1"/>
    </source>
</evidence>
<evidence type="ECO:0000313" key="4">
    <source>
        <dbReference type="Proteomes" id="UP000601990"/>
    </source>
</evidence>
<feature type="transmembrane region" description="Helical" evidence="2">
    <location>
        <begin position="39"/>
        <end position="58"/>
    </location>
</feature>
<dbReference type="RefSeq" id="WP_169197240.1">
    <property type="nucleotide sequence ID" value="NZ_WTVH02000008.1"/>
</dbReference>
<protein>
    <recommendedName>
        <fullName evidence="5">Transmembrane protein</fullName>
    </recommendedName>
</protein>
<gene>
    <name evidence="3" type="ORF">GO608_01010</name>
</gene>
<evidence type="ECO:0000256" key="2">
    <source>
        <dbReference type="SAM" id="Phobius"/>
    </source>
</evidence>